<dbReference type="OrthoDB" id="2076832at2"/>
<evidence type="ECO:0000313" key="3">
    <source>
        <dbReference type="EMBL" id="OYD09037.1"/>
    </source>
</evidence>
<feature type="transmembrane region" description="Helical" evidence="1">
    <location>
        <begin position="229"/>
        <end position="247"/>
    </location>
</feature>
<feature type="chain" id="PRO_5038795526" description="Bacteriocin-associated integral membrane protein" evidence="2">
    <location>
        <begin position="21"/>
        <end position="536"/>
    </location>
</feature>
<keyword evidence="4" id="KW-1185">Reference proteome</keyword>
<evidence type="ECO:0008006" key="5">
    <source>
        <dbReference type="Google" id="ProtNLM"/>
    </source>
</evidence>
<organism evidence="3 4">
    <name type="scientific">Paludifilum halophilum</name>
    <dbReference type="NCBI Taxonomy" id="1642702"/>
    <lineage>
        <taxon>Bacteria</taxon>
        <taxon>Bacillati</taxon>
        <taxon>Bacillota</taxon>
        <taxon>Bacilli</taxon>
        <taxon>Bacillales</taxon>
        <taxon>Thermoactinomycetaceae</taxon>
        <taxon>Paludifilum</taxon>
    </lineage>
</organism>
<dbReference type="Proteomes" id="UP000215459">
    <property type="component" value="Unassembled WGS sequence"/>
</dbReference>
<keyword evidence="1" id="KW-1133">Transmembrane helix</keyword>
<evidence type="ECO:0000256" key="1">
    <source>
        <dbReference type="SAM" id="Phobius"/>
    </source>
</evidence>
<proteinExistence type="predicted"/>
<dbReference type="AlphaFoldDB" id="A0A235BAY0"/>
<dbReference type="EMBL" id="NOWF01000002">
    <property type="protein sequence ID" value="OYD09037.1"/>
    <property type="molecule type" value="Genomic_DNA"/>
</dbReference>
<comment type="caution">
    <text evidence="3">The sequence shown here is derived from an EMBL/GenBank/DDBJ whole genome shotgun (WGS) entry which is preliminary data.</text>
</comment>
<evidence type="ECO:0000256" key="2">
    <source>
        <dbReference type="SAM" id="SignalP"/>
    </source>
</evidence>
<feature type="transmembrane region" description="Helical" evidence="1">
    <location>
        <begin position="299"/>
        <end position="322"/>
    </location>
</feature>
<feature type="signal peptide" evidence="2">
    <location>
        <begin position="1"/>
        <end position="20"/>
    </location>
</feature>
<sequence length="536" mass="61894">MKKIVFIALLISCAFSLSIAYQQIKNDEIEKLGTLEREFATPFVIPEDEGLADPEEIYPLLEKTAKETEVNLFRGGRYYRPDEQIEMIKYLLLTSETHFYDSIELASGRTLQAEETQDSRRYLSSIQTKNKNQVGRIRYFDPKQLITIQPLRSSYDYLPVDGRYFAEVKDKKQLQLFLETLSDKINMHLRNRDGEKAHSYTPSDFQPPEAFTEPREGFFALKDLSSQRYEQYILFAVTLLLLIYYIFNSAKRVGILKMHGVSNLRLWWMVVGRLISVVVGVTTLGSVLFALGLYKPTTFVFQALLQLGQAYLLLMILSLFCYGYISTIKVSQTLKNRKDTRSIFVLNMVLKVICAMVLVLIGLETYSLVTDLRTQQERMDAQQGQLDHWRRMEDYGVLEAYRGHTAAYTVQELAAEDPRIDQALYKLYPFLNALGSVYIDAGEYEEEALLSDPNDNGILSIMVNPNYLKAFPVYDQDGNPVQISEEATDWVVLVPEQYRDREEAIRDLFERDKGRRDFYLTADEGQEVKIIWLAEG</sequence>
<name>A0A235BAY0_9BACL</name>
<protein>
    <recommendedName>
        <fullName evidence="5">Bacteriocin-associated integral membrane protein</fullName>
    </recommendedName>
</protein>
<accession>A0A235BAY0</accession>
<feature type="transmembrane region" description="Helical" evidence="1">
    <location>
        <begin position="267"/>
        <end position="293"/>
    </location>
</feature>
<keyword evidence="1" id="KW-0472">Membrane</keyword>
<reference evidence="3 4" key="1">
    <citation type="submission" date="2017-07" db="EMBL/GenBank/DDBJ databases">
        <title>The genome sequence of Paludifilum halophilum highlights mechanisms for microbial adaptation to high salt environemnts.</title>
        <authorList>
            <person name="Belbahri L."/>
        </authorList>
    </citation>
    <scope>NUCLEOTIDE SEQUENCE [LARGE SCALE GENOMIC DNA]</scope>
    <source>
        <strain evidence="3 4">DSM 102817</strain>
    </source>
</reference>
<keyword evidence="2" id="KW-0732">Signal</keyword>
<dbReference type="RefSeq" id="WP_094263386.1">
    <property type="nucleotide sequence ID" value="NZ_NOWF01000002.1"/>
</dbReference>
<evidence type="ECO:0000313" key="4">
    <source>
        <dbReference type="Proteomes" id="UP000215459"/>
    </source>
</evidence>
<gene>
    <name evidence="3" type="ORF">CHM34_04500</name>
</gene>
<feature type="transmembrane region" description="Helical" evidence="1">
    <location>
        <begin position="343"/>
        <end position="363"/>
    </location>
</feature>
<keyword evidence="1" id="KW-0812">Transmembrane</keyword>